<keyword evidence="3" id="KW-0915">Sodium</keyword>
<sequence>MLRLIVKSILEIRQFLYFRVSNHFLHIKNKVLFTGWFGPIGVGAIYCSTLAKHELGNGDSHNTLSNIVLPVVFFLVFSSIMVHGITIPLVMISKRINTRTFTAGSVYNQVSRLPVIRIGQDVFFTTDDKGNILPS</sequence>
<accession>A0A9N9P0K1</accession>
<keyword evidence="8" id="KW-1185">Reference proteome</keyword>
<keyword evidence="6" id="KW-1133">Transmembrane helix</keyword>
<dbReference type="PANTHER" id="PTHR31382:SF4">
    <property type="entry name" value="NA(+)_H(+) ANTIPORTER"/>
    <property type="match status" value="1"/>
</dbReference>
<dbReference type="InterPro" id="IPR004712">
    <property type="entry name" value="Na+/H+_antiporter_fungi"/>
</dbReference>
<evidence type="ECO:0000256" key="3">
    <source>
        <dbReference type="ARBA" id="ARBA00023053"/>
    </source>
</evidence>
<dbReference type="GO" id="GO:0005886">
    <property type="term" value="C:plasma membrane"/>
    <property type="evidence" value="ECO:0007669"/>
    <property type="project" value="InterPro"/>
</dbReference>
<dbReference type="GO" id="GO:0042391">
    <property type="term" value="P:regulation of membrane potential"/>
    <property type="evidence" value="ECO:0007669"/>
    <property type="project" value="InterPro"/>
</dbReference>
<proteinExistence type="predicted"/>
<gene>
    <name evidence="7" type="ORF">AMORRO_LOCUS17098</name>
</gene>
<dbReference type="Proteomes" id="UP000789342">
    <property type="component" value="Unassembled WGS sequence"/>
</dbReference>
<evidence type="ECO:0000256" key="1">
    <source>
        <dbReference type="ARBA" id="ARBA00022448"/>
    </source>
</evidence>
<dbReference type="GO" id="GO:0120029">
    <property type="term" value="P:proton export across plasma membrane"/>
    <property type="evidence" value="ECO:0007669"/>
    <property type="project" value="InterPro"/>
</dbReference>
<keyword evidence="5" id="KW-0739">Sodium transport</keyword>
<keyword evidence="6" id="KW-0812">Transmembrane</keyword>
<name>A0A9N9P0K1_9GLOM</name>
<dbReference type="OrthoDB" id="2392258at2759"/>
<keyword evidence="6" id="KW-0472">Membrane</keyword>
<protein>
    <submittedName>
        <fullName evidence="7">13476_t:CDS:1</fullName>
    </submittedName>
</protein>
<comment type="caution">
    <text evidence="7">The sequence shown here is derived from an EMBL/GenBank/DDBJ whole genome shotgun (WGS) entry which is preliminary data.</text>
</comment>
<dbReference type="GO" id="GO:0030007">
    <property type="term" value="P:intracellular potassium ion homeostasis"/>
    <property type="evidence" value="ECO:0007669"/>
    <property type="project" value="TreeGrafter"/>
</dbReference>
<dbReference type="EMBL" id="CAJVPV010050725">
    <property type="protein sequence ID" value="CAG8778260.1"/>
    <property type="molecule type" value="Genomic_DNA"/>
</dbReference>
<evidence type="ECO:0000256" key="4">
    <source>
        <dbReference type="ARBA" id="ARBA00023065"/>
    </source>
</evidence>
<dbReference type="GO" id="GO:0036376">
    <property type="term" value="P:sodium ion export across plasma membrane"/>
    <property type="evidence" value="ECO:0007669"/>
    <property type="project" value="InterPro"/>
</dbReference>
<organism evidence="7 8">
    <name type="scientific">Acaulospora morrowiae</name>
    <dbReference type="NCBI Taxonomy" id="94023"/>
    <lineage>
        <taxon>Eukaryota</taxon>
        <taxon>Fungi</taxon>
        <taxon>Fungi incertae sedis</taxon>
        <taxon>Mucoromycota</taxon>
        <taxon>Glomeromycotina</taxon>
        <taxon>Glomeromycetes</taxon>
        <taxon>Diversisporales</taxon>
        <taxon>Acaulosporaceae</taxon>
        <taxon>Acaulospora</taxon>
    </lineage>
</organism>
<dbReference type="PANTHER" id="PTHR31382">
    <property type="entry name" value="NA(+)/H(+) ANTIPORTER"/>
    <property type="match status" value="1"/>
</dbReference>
<feature type="transmembrane region" description="Helical" evidence="6">
    <location>
        <begin position="71"/>
        <end position="92"/>
    </location>
</feature>
<dbReference type="GO" id="GO:0015385">
    <property type="term" value="F:sodium:proton antiporter activity"/>
    <property type="evidence" value="ECO:0007669"/>
    <property type="project" value="InterPro"/>
</dbReference>
<evidence type="ECO:0000313" key="7">
    <source>
        <dbReference type="EMBL" id="CAG8778260.1"/>
    </source>
</evidence>
<feature type="non-terminal residue" evidence="7">
    <location>
        <position position="1"/>
    </location>
</feature>
<keyword evidence="1" id="KW-0813">Transport</keyword>
<keyword evidence="2" id="KW-0050">Antiport</keyword>
<evidence type="ECO:0000256" key="5">
    <source>
        <dbReference type="ARBA" id="ARBA00023201"/>
    </source>
</evidence>
<reference evidence="7" key="1">
    <citation type="submission" date="2021-06" db="EMBL/GenBank/DDBJ databases">
        <authorList>
            <person name="Kallberg Y."/>
            <person name="Tangrot J."/>
            <person name="Rosling A."/>
        </authorList>
    </citation>
    <scope>NUCLEOTIDE SEQUENCE</scope>
    <source>
        <strain evidence="7">CL551</strain>
    </source>
</reference>
<keyword evidence="4" id="KW-0406">Ion transport</keyword>
<evidence type="ECO:0000256" key="6">
    <source>
        <dbReference type="SAM" id="Phobius"/>
    </source>
</evidence>
<evidence type="ECO:0000256" key="2">
    <source>
        <dbReference type="ARBA" id="ARBA00022449"/>
    </source>
</evidence>
<dbReference type="AlphaFoldDB" id="A0A9N9P0K1"/>
<evidence type="ECO:0000313" key="8">
    <source>
        <dbReference type="Proteomes" id="UP000789342"/>
    </source>
</evidence>
<feature type="transmembrane region" description="Helical" evidence="6">
    <location>
        <begin position="31"/>
        <end position="51"/>
    </location>
</feature>